<dbReference type="Proteomes" id="UP000824125">
    <property type="component" value="Unassembled WGS sequence"/>
</dbReference>
<reference evidence="1" key="2">
    <citation type="journal article" date="2021" name="PeerJ">
        <title>Extensive microbial diversity within the chicken gut microbiome revealed by metagenomics and culture.</title>
        <authorList>
            <person name="Gilroy R."/>
            <person name="Ravi A."/>
            <person name="Getino M."/>
            <person name="Pursley I."/>
            <person name="Horton D.L."/>
            <person name="Alikhan N.F."/>
            <person name="Baker D."/>
            <person name="Gharbi K."/>
            <person name="Hall N."/>
            <person name="Watson M."/>
            <person name="Adriaenssens E.M."/>
            <person name="Foster-Nyarko E."/>
            <person name="Jarju S."/>
            <person name="Secka A."/>
            <person name="Antonio M."/>
            <person name="Oren A."/>
            <person name="Chaudhuri R.R."/>
            <person name="La Ragione R."/>
            <person name="Hildebrand F."/>
            <person name="Pallen M.J."/>
        </authorList>
    </citation>
    <scope>NUCLEOTIDE SEQUENCE</scope>
    <source>
        <strain evidence="1">CHK176-6737</strain>
    </source>
</reference>
<sequence length="147" mass="16586">MKILKNVYHKIVFSVQSVPPETGGILGGHNGIITIFYMDRGLPASIDQYIPDISCLNSVLSDWQDGGIEFYGMFHSHYPGIDELTVGDIVYINQIFQMMPLKVKSLYFPLIFPSDCMLSFKATREKSGIHIQKDSIQKINSIVEEVL</sequence>
<evidence type="ECO:0000313" key="1">
    <source>
        <dbReference type="EMBL" id="HIU68499.1"/>
    </source>
</evidence>
<reference evidence="1" key="1">
    <citation type="submission" date="2020-10" db="EMBL/GenBank/DDBJ databases">
        <authorList>
            <person name="Gilroy R."/>
        </authorList>
    </citation>
    <scope>NUCLEOTIDE SEQUENCE</scope>
    <source>
        <strain evidence="1">CHK176-6737</strain>
    </source>
</reference>
<dbReference type="AlphaFoldDB" id="A0A9D1MT94"/>
<comment type="caution">
    <text evidence="1">The sequence shown here is derived from an EMBL/GenBank/DDBJ whole genome shotgun (WGS) entry which is preliminary data.</text>
</comment>
<protein>
    <recommendedName>
        <fullName evidence="3">JAB domain-containing protein</fullName>
    </recommendedName>
</protein>
<proteinExistence type="predicted"/>
<dbReference type="EMBL" id="DVNM01000005">
    <property type="protein sequence ID" value="HIU68499.1"/>
    <property type="molecule type" value="Genomic_DNA"/>
</dbReference>
<organism evidence="1 2">
    <name type="scientific">Candidatus Scybalenecus merdavium</name>
    <dbReference type="NCBI Taxonomy" id="2840939"/>
    <lineage>
        <taxon>Bacteria</taxon>
        <taxon>Bacillati</taxon>
        <taxon>Bacillota</taxon>
        <taxon>Clostridia</taxon>
        <taxon>Eubacteriales</taxon>
        <taxon>Oscillospiraceae</taxon>
        <taxon>Oscillospiraceae incertae sedis</taxon>
        <taxon>Candidatus Scybalenecus</taxon>
    </lineage>
</organism>
<name>A0A9D1MT94_9FIRM</name>
<evidence type="ECO:0008006" key="3">
    <source>
        <dbReference type="Google" id="ProtNLM"/>
    </source>
</evidence>
<evidence type="ECO:0000313" key="2">
    <source>
        <dbReference type="Proteomes" id="UP000824125"/>
    </source>
</evidence>
<gene>
    <name evidence="1" type="ORF">IAD23_00900</name>
</gene>
<accession>A0A9D1MT94</accession>